<protein>
    <submittedName>
        <fullName evidence="8">RNA polymerase sigma factor SigJ</fullName>
    </submittedName>
</protein>
<dbReference type="Gene3D" id="1.10.1740.10">
    <property type="match status" value="1"/>
</dbReference>
<proteinExistence type="inferred from homology"/>
<evidence type="ECO:0000259" key="6">
    <source>
        <dbReference type="Pfam" id="PF04542"/>
    </source>
</evidence>
<dbReference type="InterPro" id="IPR007627">
    <property type="entry name" value="RNA_pol_sigma70_r2"/>
</dbReference>
<comment type="similarity">
    <text evidence="1">Belongs to the sigma-70 factor family. ECF subfamily.</text>
</comment>
<evidence type="ECO:0000313" key="8">
    <source>
        <dbReference type="EMBL" id="MDT9592862.1"/>
    </source>
</evidence>
<evidence type="ECO:0000256" key="4">
    <source>
        <dbReference type="ARBA" id="ARBA00023082"/>
    </source>
</evidence>
<dbReference type="InterPro" id="IPR013249">
    <property type="entry name" value="RNA_pol_sigma70_r4_t2"/>
</dbReference>
<dbReference type="NCBIfam" id="TIGR02937">
    <property type="entry name" value="sigma70-ECF"/>
    <property type="match status" value="1"/>
</dbReference>
<keyword evidence="4" id="KW-0731">Sigma factor</keyword>
<dbReference type="InterPro" id="IPR013324">
    <property type="entry name" value="RNA_pol_sigma_r3/r4-like"/>
</dbReference>
<dbReference type="InterPro" id="IPR014284">
    <property type="entry name" value="RNA_pol_sigma-70_dom"/>
</dbReference>
<dbReference type="InterPro" id="IPR036388">
    <property type="entry name" value="WH-like_DNA-bd_sf"/>
</dbReference>
<keyword evidence="9" id="KW-1185">Reference proteome</keyword>
<name>A0ABU3PUG4_9ACTN</name>
<dbReference type="PANTHER" id="PTHR30173">
    <property type="entry name" value="SIGMA 19 FACTOR"/>
    <property type="match status" value="1"/>
</dbReference>
<dbReference type="Pfam" id="PF08281">
    <property type="entry name" value="Sigma70_r4_2"/>
    <property type="match status" value="1"/>
</dbReference>
<dbReference type="Proteomes" id="UP001268542">
    <property type="component" value="Unassembled WGS sequence"/>
</dbReference>
<keyword evidence="3" id="KW-0805">Transcription regulation</keyword>
<feature type="domain" description="RNA polymerase sigma-70 region 2" evidence="6">
    <location>
        <begin position="17"/>
        <end position="84"/>
    </location>
</feature>
<organism evidence="8 9">
    <name type="scientific">Nocardioides imazamoxiresistens</name>
    <dbReference type="NCBI Taxonomy" id="3231893"/>
    <lineage>
        <taxon>Bacteria</taxon>
        <taxon>Bacillati</taxon>
        <taxon>Actinomycetota</taxon>
        <taxon>Actinomycetes</taxon>
        <taxon>Propionibacteriales</taxon>
        <taxon>Nocardioidaceae</taxon>
        <taxon>Nocardioides</taxon>
    </lineage>
</organism>
<dbReference type="PANTHER" id="PTHR30173:SF43">
    <property type="entry name" value="ECF RNA POLYMERASE SIGMA FACTOR SIGI-RELATED"/>
    <property type="match status" value="1"/>
</dbReference>
<gene>
    <name evidence="8" type="primary">sigJ</name>
    <name evidence="8" type="ORF">RDV89_07270</name>
</gene>
<evidence type="ECO:0000256" key="1">
    <source>
        <dbReference type="ARBA" id="ARBA00010641"/>
    </source>
</evidence>
<dbReference type="Pfam" id="PF04542">
    <property type="entry name" value="Sigma70_r2"/>
    <property type="match status" value="1"/>
</dbReference>
<dbReference type="InterPro" id="IPR013325">
    <property type="entry name" value="RNA_pol_sigma_r2"/>
</dbReference>
<comment type="subunit">
    <text evidence="2">Interacts transiently with the RNA polymerase catalytic core formed by RpoA, RpoB, RpoC and RpoZ (2 alpha, 1 beta, 1 beta' and 1 omega subunit) to form the RNA polymerase holoenzyme that can initiate transcription.</text>
</comment>
<dbReference type="Gene3D" id="3.10.450.50">
    <property type="match status" value="1"/>
</dbReference>
<dbReference type="RefSeq" id="WP_315732295.1">
    <property type="nucleotide sequence ID" value="NZ_JAVYII010000003.1"/>
</dbReference>
<dbReference type="SUPFAM" id="SSF88659">
    <property type="entry name" value="Sigma3 and sigma4 domains of RNA polymerase sigma factors"/>
    <property type="match status" value="1"/>
</dbReference>
<dbReference type="SUPFAM" id="SSF54427">
    <property type="entry name" value="NTF2-like"/>
    <property type="match status" value="1"/>
</dbReference>
<keyword evidence="5" id="KW-0804">Transcription</keyword>
<evidence type="ECO:0000259" key="7">
    <source>
        <dbReference type="Pfam" id="PF08281"/>
    </source>
</evidence>
<comment type="caution">
    <text evidence="8">The sequence shown here is derived from an EMBL/GenBank/DDBJ whole genome shotgun (WGS) entry which is preliminary data.</text>
</comment>
<dbReference type="InterPro" id="IPR052704">
    <property type="entry name" value="ECF_Sigma-70_Domain"/>
</dbReference>
<evidence type="ECO:0000256" key="5">
    <source>
        <dbReference type="ARBA" id="ARBA00023163"/>
    </source>
</evidence>
<reference evidence="8 9" key="1">
    <citation type="submission" date="2023-08" db="EMBL/GenBank/DDBJ databases">
        <title>Nocardioides seae sp. nov., a bacterium isolated from a soil.</title>
        <authorList>
            <person name="Wang X."/>
        </authorList>
    </citation>
    <scope>NUCLEOTIDE SEQUENCE [LARGE SCALE GENOMIC DNA]</scope>
    <source>
        <strain evidence="8 9">YZH12</strain>
    </source>
</reference>
<dbReference type="Gene3D" id="1.10.10.10">
    <property type="entry name" value="Winged helix-like DNA-binding domain superfamily/Winged helix DNA-binding domain"/>
    <property type="match status" value="1"/>
</dbReference>
<evidence type="ECO:0000256" key="3">
    <source>
        <dbReference type="ARBA" id="ARBA00023015"/>
    </source>
</evidence>
<evidence type="ECO:0000256" key="2">
    <source>
        <dbReference type="ARBA" id="ARBA00011344"/>
    </source>
</evidence>
<feature type="domain" description="RNA polymerase sigma factor 70 region 4 type 2" evidence="7">
    <location>
        <begin position="120"/>
        <end position="171"/>
    </location>
</feature>
<dbReference type="EMBL" id="JAVYII010000003">
    <property type="protein sequence ID" value="MDT9592862.1"/>
    <property type="molecule type" value="Genomic_DNA"/>
</dbReference>
<sequence>MAEHAGSGDLGELAERYAALRPRLVGVAYALLGSTADAEDVVADTWLRLAAADAPAAGGPVRDVEAWSVVAVSRRALDVLRSARVRREAYVGPWLPEPVVVGLGADPAETVTLADEVHYALLALLERLSPAERTAWVLHDVFGMGFDEVAGVVGRTPAAVRQLASRARRHLAAERVRRPVARSEHDAVVGAFALAATAGDLDALVRVLDPDVVLTGDGGGVVSSARRPVHGADRVGRFLVGTLGRQASGATVLPVEVNGRLGFALVEGGAVTTVASLTVADGRILRVDLVRNPAKLPTLPDIP</sequence>
<evidence type="ECO:0000313" key="9">
    <source>
        <dbReference type="Proteomes" id="UP001268542"/>
    </source>
</evidence>
<dbReference type="InterPro" id="IPR032710">
    <property type="entry name" value="NTF2-like_dom_sf"/>
</dbReference>
<dbReference type="SUPFAM" id="SSF88946">
    <property type="entry name" value="Sigma2 domain of RNA polymerase sigma factors"/>
    <property type="match status" value="1"/>
</dbReference>
<dbReference type="NCBIfam" id="NF007214">
    <property type="entry name" value="PRK09636.1"/>
    <property type="match status" value="1"/>
</dbReference>
<accession>A0ABU3PUG4</accession>